<evidence type="ECO:0000313" key="2">
    <source>
        <dbReference type="EMBL" id="EWC47658.1"/>
    </source>
</evidence>
<sequence length="461" mass="49615">MKAVLNFLLLTQAIAFVSAQFPRGCREDTCLNHLVSNNDYLPERYRRRDCFLYLQFIVIQSLTTTIVRTTVETGTTTLSTTQTISSGVHTVTGRFDPSRVRKRDATLYPTIDKRAAPCTTERVITSICTTSTTTTPCTTSKGYVAPGYEKPGYVAPAYNTPGYVAPGDKSSPSYVTPGYVAPPYDDPYYDPPGYDTVPGYEMPSYQTPGPDAPPYYVVPAPNYGPQPAYGVPVPYCTGVPSYVPPCRAAAYTSACKCWGVVVRTTTSYEHTSTVTTSAITTAPVVVMVTQQRIVPSSTRTVFDSCPTGYGSCNNDGSCVQTTNNTDHCGACGNKCSSWCENSACAGCSRVSSCSRAGGQFCGDGTCICAMNSEGQRKCVASTACQGAECEASSDCPSGYTCIPDTCCGDKPRCMVLPDTCPNGQSNQVIIAKRMSKRSMAPEFDLRYKHRKRGLVTLPGIF</sequence>
<gene>
    <name evidence="2" type="ORF">DRE_03278</name>
</gene>
<dbReference type="HOGENOM" id="CLU_593150_0_0_1"/>
<dbReference type="OrthoDB" id="2281372at2759"/>
<dbReference type="EMBL" id="KI966409">
    <property type="protein sequence ID" value="EWC47658.1"/>
    <property type="molecule type" value="Genomic_DNA"/>
</dbReference>
<feature type="chain" id="PRO_5004895714" description="4Fe-4S ferredoxin-type domain-containing protein" evidence="1">
    <location>
        <begin position="20"/>
        <end position="461"/>
    </location>
</feature>
<dbReference type="AlphaFoldDB" id="W7I670"/>
<keyword evidence="1" id="KW-0732">Signal</keyword>
<evidence type="ECO:0000256" key="1">
    <source>
        <dbReference type="SAM" id="SignalP"/>
    </source>
</evidence>
<evidence type="ECO:0008006" key="4">
    <source>
        <dbReference type="Google" id="ProtNLM"/>
    </source>
</evidence>
<protein>
    <recommendedName>
        <fullName evidence="4">4Fe-4S ferredoxin-type domain-containing protein</fullName>
    </recommendedName>
</protein>
<name>W7I670_9PEZI</name>
<evidence type="ECO:0000313" key="3">
    <source>
        <dbReference type="Proteomes" id="UP000024837"/>
    </source>
</evidence>
<keyword evidence="3" id="KW-1185">Reference proteome</keyword>
<proteinExistence type="predicted"/>
<dbReference type="Proteomes" id="UP000024837">
    <property type="component" value="Unassembled WGS sequence"/>
</dbReference>
<reference evidence="2 3" key="1">
    <citation type="submission" date="2013-05" db="EMBL/GenBank/DDBJ databases">
        <title>Drechslerella stenobrocha genome reveals carnivorous origination and mechanical trapping mechanism of predatory fungi.</title>
        <authorList>
            <person name="Liu X."/>
            <person name="Zhang W."/>
            <person name="Liu K."/>
        </authorList>
    </citation>
    <scope>NUCLEOTIDE SEQUENCE [LARGE SCALE GENOMIC DNA]</scope>
    <source>
        <strain evidence="2 3">248</strain>
    </source>
</reference>
<organism evidence="2 3">
    <name type="scientific">Drechslerella stenobrocha 248</name>
    <dbReference type="NCBI Taxonomy" id="1043628"/>
    <lineage>
        <taxon>Eukaryota</taxon>
        <taxon>Fungi</taxon>
        <taxon>Dikarya</taxon>
        <taxon>Ascomycota</taxon>
        <taxon>Pezizomycotina</taxon>
        <taxon>Orbiliomycetes</taxon>
        <taxon>Orbiliales</taxon>
        <taxon>Orbiliaceae</taxon>
        <taxon>Drechslerella</taxon>
    </lineage>
</organism>
<accession>W7I670</accession>
<feature type="signal peptide" evidence="1">
    <location>
        <begin position="1"/>
        <end position="19"/>
    </location>
</feature>